<dbReference type="AlphaFoldDB" id="A0A7H8TKG4"/>
<evidence type="ECO:0000256" key="2">
    <source>
        <dbReference type="SAM" id="Phobius"/>
    </source>
</evidence>
<dbReference type="SUPFAM" id="SSF52129">
    <property type="entry name" value="Caspase-like"/>
    <property type="match status" value="1"/>
</dbReference>
<keyword evidence="2" id="KW-0472">Membrane</keyword>
<sequence length="484" mass="52732">MGDYEVLESLPAVRNNLAQLAELLKDTTVWGLPADHCAVLYNPQTSHEVLDVVNEAAALARDAFVVYFAGHGLISSQADLHLALPGSDPGRLYRAVDYGLLRHELVDTCSATSRVAILDCCYSGRALQGHMGAVPDLADQARAEGTYLMTASAETKLAWAPAGERYTAFTGELVKVLAEGVPGAGPLLTMDALFWQVRRELSAKGRPVPQQRARNAGHGIVLAHNRAVHRTDPANEGDDRGSGRHQAPAPVLQAPAPVSLTISDKAGRRQVGVLSAVAGKPLRKVRLAVLQRELAAQSAVLLRSEEPLGRRPLARGCLKTLLYVLCAYLVSAACVEAIAVPDTWPFLGIFTSILAVGYLVTMVRHERRLRHPPDAVCIGPREIYIERFGLWIHVPWSAIRSVHPTQDGLYLELLLDSSLVSRHVRIVLPRAARRTPELLPLCPYGWFGYESAELLSVLSRFAPHETLDPTLRTGRPASDYPRSS</sequence>
<proteinExistence type="predicted"/>
<dbReference type="InterPro" id="IPR011600">
    <property type="entry name" value="Pept_C14_caspase"/>
</dbReference>
<dbReference type="NCBIfam" id="NF047832">
    <property type="entry name" value="caspase_w_EACC1"/>
    <property type="match status" value="1"/>
</dbReference>
<dbReference type="EMBL" id="CP056041">
    <property type="protein sequence ID" value="QKZ23935.1"/>
    <property type="molecule type" value="Genomic_DNA"/>
</dbReference>
<dbReference type="GO" id="GO:0006508">
    <property type="term" value="P:proteolysis"/>
    <property type="evidence" value="ECO:0007669"/>
    <property type="project" value="InterPro"/>
</dbReference>
<evidence type="ECO:0000256" key="1">
    <source>
        <dbReference type="SAM" id="MobiDB-lite"/>
    </source>
</evidence>
<evidence type="ECO:0000259" key="3">
    <source>
        <dbReference type="Pfam" id="PF00656"/>
    </source>
</evidence>
<reference evidence="4 5" key="1">
    <citation type="submission" date="2020-06" db="EMBL/GenBank/DDBJ databases">
        <title>Genome mining for natural products.</title>
        <authorList>
            <person name="Zhang B."/>
            <person name="Shi J."/>
            <person name="Ge H."/>
        </authorList>
    </citation>
    <scope>NUCLEOTIDE SEQUENCE [LARGE SCALE GENOMIC DNA]</scope>
    <source>
        <strain evidence="4 5">NA02069</strain>
    </source>
</reference>
<dbReference type="Pfam" id="PF00656">
    <property type="entry name" value="Peptidase_C14"/>
    <property type="match status" value="1"/>
</dbReference>
<feature type="domain" description="Peptidase C14 caspase" evidence="3">
    <location>
        <begin position="4"/>
        <end position="211"/>
    </location>
</feature>
<gene>
    <name evidence="4" type="ORF">HUT05_45235</name>
</gene>
<organism evidence="4 5">
    <name type="scientific">Streptomyces chartreusis</name>
    <dbReference type="NCBI Taxonomy" id="1969"/>
    <lineage>
        <taxon>Bacteria</taxon>
        <taxon>Bacillati</taxon>
        <taxon>Actinomycetota</taxon>
        <taxon>Actinomycetes</taxon>
        <taxon>Kitasatosporales</taxon>
        <taxon>Streptomycetaceae</taxon>
        <taxon>Streptomyces</taxon>
    </lineage>
</organism>
<feature type="compositionally biased region" description="Basic and acidic residues" evidence="1">
    <location>
        <begin position="229"/>
        <end position="242"/>
    </location>
</feature>
<evidence type="ECO:0000313" key="5">
    <source>
        <dbReference type="Proteomes" id="UP000509418"/>
    </source>
</evidence>
<dbReference type="InterPro" id="IPR029030">
    <property type="entry name" value="Caspase-like_dom_sf"/>
</dbReference>
<evidence type="ECO:0000313" key="4">
    <source>
        <dbReference type="EMBL" id="QKZ23935.1"/>
    </source>
</evidence>
<keyword evidence="5" id="KW-1185">Reference proteome</keyword>
<accession>A0A7H8TKG4</accession>
<keyword evidence="2" id="KW-0812">Transmembrane</keyword>
<feature type="region of interest" description="Disordered" evidence="1">
    <location>
        <begin position="228"/>
        <end position="249"/>
    </location>
</feature>
<name>A0A7H8TKG4_STRCX</name>
<dbReference type="Proteomes" id="UP000509418">
    <property type="component" value="Chromosome"/>
</dbReference>
<feature type="transmembrane region" description="Helical" evidence="2">
    <location>
        <begin position="320"/>
        <end position="340"/>
    </location>
</feature>
<protein>
    <submittedName>
        <fullName evidence="4">Caspase family protein</fullName>
    </submittedName>
</protein>
<dbReference type="GO" id="GO:0004197">
    <property type="term" value="F:cysteine-type endopeptidase activity"/>
    <property type="evidence" value="ECO:0007669"/>
    <property type="project" value="InterPro"/>
</dbReference>
<keyword evidence="2" id="KW-1133">Transmembrane helix</keyword>
<dbReference type="Gene3D" id="3.40.50.1460">
    <property type="match status" value="1"/>
</dbReference>
<feature type="transmembrane region" description="Helical" evidence="2">
    <location>
        <begin position="346"/>
        <end position="363"/>
    </location>
</feature>